<dbReference type="Gene3D" id="2.30.30.30">
    <property type="match status" value="2"/>
</dbReference>
<feature type="compositionally biased region" description="Gly residues" evidence="4">
    <location>
        <begin position="1572"/>
        <end position="1595"/>
    </location>
</feature>
<evidence type="ECO:0000256" key="3">
    <source>
        <dbReference type="ARBA" id="ARBA00023242"/>
    </source>
</evidence>
<comment type="subcellular location">
    <subcellularLocation>
        <location evidence="1">Nucleus</location>
    </subcellularLocation>
</comment>
<feature type="compositionally biased region" description="Low complexity" evidence="4">
    <location>
        <begin position="1467"/>
        <end position="1476"/>
    </location>
</feature>
<dbReference type="FunFam" id="2.30.30.30:FF:000053">
    <property type="entry name" value="Protein RNA-directed DNA methylation 3"/>
    <property type="match status" value="1"/>
</dbReference>
<dbReference type="Pfam" id="PF23037">
    <property type="entry name" value="KOWx_SPT5"/>
    <property type="match status" value="1"/>
</dbReference>
<feature type="region of interest" description="Disordered" evidence="4">
    <location>
        <begin position="694"/>
        <end position="867"/>
    </location>
</feature>
<dbReference type="InterPro" id="IPR057936">
    <property type="entry name" value="KOWx_Spt5"/>
</dbReference>
<feature type="compositionally biased region" description="Basic and acidic residues" evidence="4">
    <location>
        <begin position="924"/>
        <end position="935"/>
    </location>
</feature>
<evidence type="ECO:0000313" key="8">
    <source>
        <dbReference type="Proteomes" id="UP000541444"/>
    </source>
</evidence>
<feature type="compositionally biased region" description="Gly residues" evidence="4">
    <location>
        <begin position="1339"/>
        <end position="1356"/>
    </location>
</feature>
<feature type="compositionally biased region" description="Polar residues" evidence="4">
    <location>
        <begin position="699"/>
        <end position="710"/>
    </location>
</feature>
<feature type="compositionally biased region" description="Gly residues" evidence="4">
    <location>
        <begin position="1477"/>
        <end position="1521"/>
    </location>
</feature>
<dbReference type="GO" id="GO:0032784">
    <property type="term" value="P:regulation of DNA-templated transcription elongation"/>
    <property type="evidence" value="ECO:0007669"/>
    <property type="project" value="InterPro"/>
</dbReference>
<evidence type="ECO:0000259" key="5">
    <source>
        <dbReference type="SMART" id="SM00738"/>
    </source>
</evidence>
<dbReference type="GO" id="GO:0006357">
    <property type="term" value="P:regulation of transcription by RNA polymerase II"/>
    <property type="evidence" value="ECO:0007669"/>
    <property type="project" value="InterPro"/>
</dbReference>
<dbReference type="InterPro" id="IPR014722">
    <property type="entry name" value="Rib_uL2_dom2"/>
</dbReference>
<dbReference type="GO" id="GO:0032044">
    <property type="term" value="C:DSIF complex"/>
    <property type="evidence" value="ECO:0007669"/>
    <property type="project" value="TreeGrafter"/>
</dbReference>
<dbReference type="CDD" id="cd09888">
    <property type="entry name" value="NGN_Euk"/>
    <property type="match status" value="1"/>
</dbReference>
<evidence type="ECO:0000259" key="6">
    <source>
        <dbReference type="SMART" id="SM00739"/>
    </source>
</evidence>
<accession>A0A7J7NWP4</accession>
<feature type="region of interest" description="Disordered" evidence="4">
    <location>
        <begin position="1"/>
        <end position="72"/>
    </location>
</feature>
<keyword evidence="3" id="KW-0539">Nucleus</keyword>
<protein>
    <recommendedName>
        <fullName evidence="9">Protein RNA-directed DNA methylation 3</fullName>
    </recommendedName>
</protein>
<evidence type="ECO:0000256" key="4">
    <source>
        <dbReference type="SAM" id="MobiDB-lite"/>
    </source>
</evidence>
<dbReference type="Pfam" id="PF23291">
    <property type="entry name" value="KOW4_SPT5"/>
    <property type="match status" value="1"/>
</dbReference>
<feature type="domain" description="KOW" evidence="6">
    <location>
        <begin position="235"/>
        <end position="262"/>
    </location>
</feature>
<keyword evidence="2" id="KW-0804">Transcription</keyword>
<feature type="compositionally biased region" description="Basic and acidic residues" evidence="4">
    <location>
        <begin position="1"/>
        <end position="10"/>
    </location>
</feature>
<feature type="region of interest" description="Disordered" evidence="4">
    <location>
        <begin position="899"/>
        <end position="968"/>
    </location>
</feature>
<name>A0A7J7NWP4_9MAGN</name>
<reference evidence="7 8" key="1">
    <citation type="journal article" date="2020" name="IScience">
        <title>Genome Sequencing of the Endangered Kingdonia uniflora (Circaeasteraceae, Ranunculales) Reveals Potential Mechanisms of Evolutionary Specialization.</title>
        <authorList>
            <person name="Sun Y."/>
            <person name="Deng T."/>
            <person name="Zhang A."/>
            <person name="Moore M.J."/>
            <person name="Landis J.B."/>
            <person name="Lin N."/>
            <person name="Zhang H."/>
            <person name="Zhang X."/>
            <person name="Huang J."/>
            <person name="Zhang X."/>
            <person name="Sun H."/>
            <person name="Wang H."/>
        </authorList>
    </citation>
    <scope>NUCLEOTIDE SEQUENCE [LARGE SCALE GENOMIC DNA]</scope>
    <source>
        <strain evidence="7">TB1705</strain>
        <tissue evidence="7">Leaf</tissue>
    </source>
</reference>
<feature type="compositionally biased region" description="Basic and acidic residues" evidence="4">
    <location>
        <begin position="1712"/>
        <end position="1723"/>
    </location>
</feature>
<feature type="compositionally biased region" description="Gly residues" evidence="4">
    <location>
        <begin position="1279"/>
        <end position="1295"/>
    </location>
</feature>
<dbReference type="InterPro" id="IPR036735">
    <property type="entry name" value="NGN_dom_sf"/>
</dbReference>
<dbReference type="InterPro" id="IPR041977">
    <property type="entry name" value="KOW_Spt5_4"/>
</dbReference>
<feature type="compositionally biased region" description="Gly residues" evidence="4">
    <location>
        <begin position="1740"/>
        <end position="1750"/>
    </location>
</feature>
<feature type="compositionally biased region" description="Polar residues" evidence="4">
    <location>
        <begin position="718"/>
        <end position="736"/>
    </location>
</feature>
<feature type="compositionally biased region" description="Basic and acidic residues" evidence="4">
    <location>
        <begin position="1080"/>
        <end position="1091"/>
    </location>
</feature>
<dbReference type="GO" id="GO:0006368">
    <property type="term" value="P:transcription elongation by RNA polymerase II"/>
    <property type="evidence" value="ECO:0007669"/>
    <property type="project" value="TreeGrafter"/>
</dbReference>
<evidence type="ECO:0000313" key="7">
    <source>
        <dbReference type="EMBL" id="KAF6171480.1"/>
    </source>
</evidence>
<feature type="domain" description="KOW" evidence="6">
    <location>
        <begin position="471"/>
        <end position="498"/>
    </location>
</feature>
<dbReference type="SMART" id="SM00739">
    <property type="entry name" value="KOW"/>
    <property type="match status" value="3"/>
</dbReference>
<dbReference type="InterPro" id="IPR005100">
    <property type="entry name" value="NGN-domain"/>
</dbReference>
<dbReference type="Gene3D" id="3.30.70.940">
    <property type="entry name" value="NusG, N-terminal domain"/>
    <property type="match status" value="1"/>
</dbReference>
<dbReference type="Pfam" id="PF23042">
    <property type="entry name" value="KOW1_SPT5"/>
    <property type="match status" value="1"/>
</dbReference>
<feature type="compositionally biased region" description="Polar residues" evidence="4">
    <location>
        <begin position="899"/>
        <end position="920"/>
    </location>
</feature>
<dbReference type="CDD" id="cd06084">
    <property type="entry name" value="KOW_Spt5_4"/>
    <property type="match status" value="1"/>
</dbReference>
<gene>
    <name evidence="7" type="ORF">GIB67_018004</name>
</gene>
<dbReference type="InterPro" id="IPR039385">
    <property type="entry name" value="NGN_Euk"/>
</dbReference>
<feature type="compositionally biased region" description="Basic and acidic residues" evidence="4">
    <location>
        <begin position="556"/>
        <end position="572"/>
    </location>
</feature>
<feature type="compositionally biased region" description="Acidic residues" evidence="4">
    <location>
        <begin position="51"/>
        <end position="65"/>
    </location>
</feature>
<dbReference type="Pfam" id="PF23290">
    <property type="entry name" value="KOW5_SPT5"/>
    <property type="match status" value="1"/>
</dbReference>
<evidence type="ECO:0000256" key="2">
    <source>
        <dbReference type="ARBA" id="ARBA00023163"/>
    </source>
</evidence>
<dbReference type="Pfam" id="PF03439">
    <property type="entry name" value="Spt5-NGN"/>
    <property type="match status" value="1"/>
</dbReference>
<feature type="compositionally biased region" description="Gly residues" evidence="4">
    <location>
        <begin position="1249"/>
        <end position="1265"/>
    </location>
</feature>
<evidence type="ECO:0008006" key="9">
    <source>
        <dbReference type="Google" id="ProtNLM"/>
    </source>
</evidence>
<feature type="region of interest" description="Disordered" evidence="4">
    <location>
        <begin position="534"/>
        <end position="572"/>
    </location>
</feature>
<feature type="compositionally biased region" description="Polar residues" evidence="4">
    <location>
        <begin position="1132"/>
        <end position="1155"/>
    </location>
</feature>
<dbReference type="PANTHER" id="PTHR11125:SF8">
    <property type="entry name" value="PROTEIN RNA-DIRECTED DNA METHYLATION 3"/>
    <property type="match status" value="1"/>
</dbReference>
<feature type="compositionally biased region" description="Gly residues" evidence="4">
    <location>
        <begin position="1309"/>
        <end position="1325"/>
    </location>
</feature>
<feature type="compositionally biased region" description="Gly residues" evidence="4">
    <location>
        <begin position="1662"/>
        <end position="1677"/>
    </location>
</feature>
<feature type="domain" description="NusG-like N-terminal" evidence="5">
    <location>
        <begin position="141"/>
        <end position="230"/>
    </location>
</feature>
<feature type="compositionally biased region" description="Low complexity" evidence="4">
    <location>
        <begin position="1431"/>
        <end position="1440"/>
    </location>
</feature>
<feature type="compositionally biased region" description="Gly residues" evidence="4">
    <location>
        <begin position="1551"/>
        <end position="1563"/>
    </location>
</feature>
<feature type="compositionally biased region" description="Polar residues" evidence="4">
    <location>
        <begin position="1066"/>
        <end position="1077"/>
    </location>
</feature>
<dbReference type="PANTHER" id="PTHR11125">
    <property type="entry name" value="SUPPRESSOR OF TY 5"/>
    <property type="match status" value="1"/>
</dbReference>
<dbReference type="InterPro" id="IPR041973">
    <property type="entry name" value="KOW_Spt5_1"/>
</dbReference>
<dbReference type="CDD" id="cd06081">
    <property type="entry name" value="KOW_Spt5_1"/>
    <property type="match status" value="1"/>
</dbReference>
<organism evidence="7 8">
    <name type="scientific">Kingdonia uniflora</name>
    <dbReference type="NCBI Taxonomy" id="39325"/>
    <lineage>
        <taxon>Eukaryota</taxon>
        <taxon>Viridiplantae</taxon>
        <taxon>Streptophyta</taxon>
        <taxon>Embryophyta</taxon>
        <taxon>Tracheophyta</taxon>
        <taxon>Spermatophyta</taxon>
        <taxon>Magnoliopsida</taxon>
        <taxon>Ranunculales</taxon>
        <taxon>Circaeasteraceae</taxon>
        <taxon>Kingdonia</taxon>
    </lineage>
</organism>
<feature type="compositionally biased region" description="Polar residues" evidence="4">
    <location>
        <begin position="28"/>
        <end position="37"/>
    </location>
</feature>
<dbReference type="InterPro" id="IPR039659">
    <property type="entry name" value="SPT5"/>
</dbReference>
<dbReference type="InterPro" id="IPR041978">
    <property type="entry name" value="KOW_Spt5_5"/>
</dbReference>
<proteinExistence type="predicted"/>
<feature type="compositionally biased region" description="Polar residues" evidence="4">
    <location>
        <begin position="1167"/>
        <end position="1179"/>
    </location>
</feature>
<sequence length="1750" mass="183388">MAIKGKEIAKEPPPSSSKRKRDDSGKPISQNRRSTGVLQFFDVAADVVDREGDESDEENDSDEDFGNGVDTEMRDKNECGKAGHPPFFPKEEELCEEELDRMLEERYKPGSKCVYYAEDKYESKVPTTSAGRASLMPSSNDPIIWKVKCMVGRERQVAFCLIQKFVDLQSIGIKLKIVSVFSPEHIKGYIYIEAYKEVDILEACKGLCNIYVSRISRIPQNEVSHLLSIQRKSAVIPEGTWVRVKFGNYKGDLAQVLSVDDTRKKATIKLVPRIDVQALANKLAGEPTVKQTTVPTPRLVSSRDLEKFRSHIRSKRDSQTGILFETIDGMMLKDGFLYKKVSIDSLSYTSVIPSVIEIQRFKPCEEEEDANAEWLSQLYDGQSKEHIFKNGKGTTKESEGTSGTKKVDGFQLHDPVFFGLKDFGVIIGVEGDNFQILKDNVDEAEVVTAELHELKNGCINGFGILDKHLKNVKVNDTVRVLEGPLEGREGQVRQICKGTIFIYDESQLENGGYFCVKSHLCENNSHSDDSHYQNEGVLSGGGPAFEDSFTSPKSPELSEKPWQAREKKPWQARENNREFNNQRRGDKEGMFSTGQTVRIRVGPLKGYLGRVMAIYRSDITVKLDSQLKVVTVKLEHITEAGVKKSFGDPGSGFTNSFGGCGIGLSGAWSSLFTECRLSLTRCLLIVFSFGNPKEGSGAQAESSGWNSGVAPSTERDSWSNFPPASDFLLSSTTENPFGSLDANDESKKGDAGDDPWGKATPNAVTDTWGNSGTGGDNGSSWGKKVEIIPDEAEGDDPWGKAIPNAVTDTWGNPGTGGDNGSSWGKKVEIKPDEAEGDDPWGKATPNAVTDTWGNPGTGGDNGSSWGKKVEIKSDEAENWGNKADNWGGGAESVVHVSNEMSSWETAKNSSEPATGCSQDTGDGWGKEKLEDKGKSVAENTTGSWGKANTEARGKSAWGKGGIADNDAGGWGKAVESKVIENTGHLDQENSWGKATENVKANDGNQRKCWGKSSGDWKKSEGTSGDRAGNWGKEKDTAEGGVDEPSGWNKSPAKNMADVGWKKSVGNDLSSGWNQGSAVNREAETGAVRDGDGWNSTKASGEVQGSSWKIETSNAGDNQSSNWSRGVAANEETGGTKNQDGWNKGNPSGGDNQSSGWKCGTADACGGWNSNQGSAANETTGWGSQGDGGGDRSNNWNNGGNWGGGKSSDGDQSSGSNRGGFGNRGRGRSDQSGGWGGGNNDREDQSFGSGNRGGRGMRGGRSGGWNRGNDDGEDQPFGSGNRGGRGMRGGRSGGWSRGNDDGEDQSFGSGNRGGRGMRGGRSGGWNRGNDDGEDQTSGSGFRGRGGGGRSGGWGRGNNDGEDQTSGRGFRGRGGGGRSGGWGRGNNDGEDQTSGRGNRGRGMRGGRSGGWGRGRVDGEDRSFGNAGGGWGSSSGQTTNWNSGGSGWGGGNSSANDGSRTTEAGGGWNSQGSGNSSANDGGGTKEAGSGWGAGNSSGNDGGGTKEAGGGWGAGNSAGNDGGGIKEASGGWNSQGSGWGAGNTSANDGGDGIKKAGGGWISQGSGWGAENTSANDGGGIKEAGGGWNSQGSGWGGGGTTANDGGRTKKTGGTSIGGGGWGSQGSGCNQSSAAKESDSTKAGGDWGSQGSGCNQSSAAKESDSTKAGGGWNAQGSGWGGGNSSANDGGATKGHSTQSSDRKQGELVGNSNNQGGWNKEEGSTKEANETNKQAGGWNSQEPAGGSWTGGKSDGWK</sequence>
<feature type="compositionally biased region" description="Polar residues" evidence="4">
    <location>
        <begin position="1724"/>
        <end position="1735"/>
    </location>
</feature>
<comment type="caution">
    <text evidence="7">The sequence shown here is derived from an EMBL/GenBank/DDBJ whole genome shotgun (WGS) entry which is preliminary data.</text>
</comment>
<feature type="compositionally biased region" description="Polar residues" evidence="4">
    <location>
        <begin position="1093"/>
        <end position="1123"/>
    </location>
</feature>
<dbReference type="EMBL" id="JACGCM010000479">
    <property type="protein sequence ID" value="KAF6171480.1"/>
    <property type="molecule type" value="Genomic_DNA"/>
</dbReference>
<feature type="compositionally biased region" description="Gly residues" evidence="4">
    <location>
        <begin position="1370"/>
        <end position="1384"/>
    </location>
</feature>
<dbReference type="SMART" id="SM00738">
    <property type="entry name" value="NGN"/>
    <property type="match status" value="1"/>
</dbReference>
<feature type="compositionally biased region" description="Gly residues" evidence="4">
    <location>
        <begin position="1609"/>
        <end position="1620"/>
    </location>
</feature>
<evidence type="ECO:0000256" key="1">
    <source>
        <dbReference type="ARBA" id="ARBA00004123"/>
    </source>
</evidence>
<dbReference type="InterPro" id="IPR006645">
    <property type="entry name" value="NGN-like_dom"/>
</dbReference>
<feature type="region of interest" description="Disordered" evidence="4">
    <location>
        <begin position="983"/>
        <end position="1750"/>
    </location>
</feature>
<feature type="domain" description="KOW" evidence="6">
    <location>
        <begin position="590"/>
        <end position="617"/>
    </location>
</feature>
<dbReference type="OrthoDB" id="28901at2759"/>
<dbReference type="Proteomes" id="UP000541444">
    <property type="component" value="Unassembled WGS sequence"/>
</dbReference>
<dbReference type="GO" id="GO:0003729">
    <property type="term" value="F:mRNA binding"/>
    <property type="evidence" value="ECO:0007669"/>
    <property type="project" value="TreeGrafter"/>
</dbReference>
<dbReference type="InterPro" id="IPR005824">
    <property type="entry name" value="KOW"/>
</dbReference>
<keyword evidence="8" id="KW-1185">Reference proteome</keyword>